<feature type="non-terminal residue" evidence="1">
    <location>
        <position position="1"/>
    </location>
</feature>
<proteinExistence type="predicted"/>
<evidence type="ECO:0000313" key="2">
    <source>
        <dbReference type="Proteomes" id="UP000287306"/>
    </source>
</evidence>
<dbReference type="InterPro" id="IPR003669">
    <property type="entry name" value="Thymidylate_synthase_ThyX"/>
</dbReference>
<dbReference type="CDD" id="cd20175">
    <property type="entry name" value="ThyX"/>
    <property type="match status" value="1"/>
</dbReference>
<dbReference type="AlphaFoldDB" id="A0A430RV86"/>
<gene>
    <name evidence="1" type="ORF">CSW38_09815</name>
</gene>
<organism evidence="1 2">
    <name type="scientific">Thermus scotoductus</name>
    <dbReference type="NCBI Taxonomy" id="37636"/>
    <lineage>
        <taxon>Bacteria</taxon>
        <taxon>Thermotogati</taxon>
        <taxon>Deinococcota</taxon>
        <taxon>Deinococci</taxon>
        <taxon>Thermales</taxon>
        <taxon>Thermaceae</taxon>
        <taxon>Thermus</taxon>
    </lineage>
</organism>
<dbReference type="GO" id="GO:0006231">
    <property type="term" value="P:dTMP biosynthetic process"/>
    <property type="evidence" value="ECO:0007669"/>
    <property type="project" value="InterPro"/>
</dbReference>
<dbReference type="Proteomes" id="UP000287306">
    <property type="component" value="Unassembled WGS sequence"/>
</dbReference>
<dbReference type="RefSeq" id="WP_172960200.1">
    <property type="nucleotide sequence ID" value="NZ_PELY01000346.1"/>
</dbReference>
<dbReference type="Pfam" id="PF02511">
    <property type="entry name" value="Thy1"/>
    <property type="match status" value="1"/>
</dbReference>
<sequence length="134" mass="15659">AKSARGQVGSAVLKVEFYVPQAWRKQARRNKQGSEGELSDEEATLLRKGVEREAYQAYQTLLEKGIAREMARMVLPLNRYTEFYWKQDLHNLFHSLGMRLEPHDQWEIRQYAKGSAEIVKAHVPLAWHDFEENT</sequence>
<comment type="caution">
    <text evidence="1">The sequence shown here is derived from an EMBL/GenBank/DDBJ whole genome shotgun (WGS) entry which is preliminary data.</text>
</comment>
<dbReference type="GO" id="GO:0070402">
    <property type="term" value="F:NADPH binding"/>
    <property type="evidence" value="ECO:0007669"/>
    <property type="project" value="TreeGrafter"/>
</dbReference>
<dbReference type="EMBL" id="PELY01000346">
    <property type="protein sequence ID" value="RTH23889.1"/>
    <property type="molecule type" value="Genomic_DNA"/>
</dbReference>
<dbReference type="PROSITE" id="PS51331">
    <property type="entry name" value="THYX"/>
    <property type="match status" value="1"/>
</dbReference>
<dbReference type="PANTHER" id="PTHR34934:SF1">
    <property type="entry name" value="FLAVIN-DEPENDENT THYMIDYLATE SYNTHASE"/>
    <property type="match status" value="1"/>
</dbReference>
<dbReference type="InterPro" id="IPR036098">
    <property type="entry name" value="Thymidylate_synthase_ThyX_sf"/>
</dbReference>
<dbReference type="PANTHER" id="PTHR34934">
    <property type="entry name" value="FLAVIN-DEPENDENT THYMIDYLATE SYNTHASE"/>
    <property type="match status" value="1"/>
</dbReference>
<accession>A0A430RV86</accession>
<dbReference type="SUPFAM" id="SSF69796">
    <property type="entry name" value="Thymidylate synthase-complementing protein Thy1"/>
    <property type="match status" value="1"/>
</dbReference>
<evidence type="ECO:0000313" key="1">
    <source>
        <dbReference type="EMBL" id="RTH23889.1"/>
    </source>
</evidence>
<dbReference type="GO" id="GO:0050797">
    <property type="term" value="F:thymidylate synthase (FAD) activity"/>
    <property type="evidence" value="ECO:0007669"/>
    <property type="project" value="InterPro"/>
</dbReference>
<protein>
    <submittedName>
        <fullName evidence="1">Thymidylate synthase (FAD)</fullName>
    </submittedName>
</protein>
<dbReference type="GO" id="GO:0004799">
    <property type="term" value="F:thymidylate synthase activity"/>
    <property type="evidence" value="ECO:0007669"/>
    <property type="project" value="TreeGrafter"/>
</dbReference>
<name>A0A430RV86_THESC</name>
<dbReference type="Gene3D" id="3.30.1360.170">
    <property type="match status" value="1"/>
</dbReference>
<reference evidence="1 2" key="1">
    <citation type="journal article" date="2019" name="Extremophiles">
        <title>Biogeography of thermophiles and predominance of Thermus scotoductus in domestic water heaters.</title>
        <authorList>
            <person name="Wilpiszeski R.L."/>
            <person name="Zhang Z."/>
            <person name="House C.H."/>
        </authorList>
    </citation>
    <scope>NUCLEOTIDE SEQUENCE [LARGE SCALE GENOMIC DNA]</scope>
    <source>
        <strain evidence="1 2">25_S25</strain>
    </source>
</reference>
<dbReference type="GO" id="GO:0050660">
    <property type="term" value="F:flavin adenine dinucleotide binding"/>
    <property type="evidence" value="ECO:0007669"/>
    <property type="project" value="InterPro"/>
</dbReference>